<comment type="caution">
    <text evidence="2">The sequence shown here is derived from an EMBL/GenBank/DDBJ whole genome shotgun (WGS) entry which is preliminary data.</text>
</comment>
<feature type="compositionally biased region" description="Polar residues" evidence="1">
    <location>
        <begin position="98"/>
        <end position="109"/>
    </location>
</feature>
<evidence type="ECO:0000313" key="3">
    <source>
        <dbReference type="Proteomes" id="UP001151760"/>
    </source>
</evidence>
<gene>
    <name evidence="2" type="ORF">Tco_0843263</name>
</gene>
<accession>A0ABQ5B2H3</accession>
<dbReference type="EMBL" id="BQNB010012858">
    <property type="protein sequence ID" value="GJT08801.1"/>
    <property type="molecule type" value="Genomic_DNA"/>
</dbReference>
<reference evidence="2" key="1">
    <citation type="journal article" date="2022" name="Int. J. Mol. Sci.">
        <title>Draft Genome of Tanacetum Coccineum: Genomic Comparison of Closely Related Tanacetum-Family Plants.</title>
        <authorList>
            <person name="Yamashiro T."/>
            <person name="Shiraishi A."/>
            <person name="Nakayama K."/>
            <person name="Satake H."/>
        </authorList>
    </citation>
    <scope>NUCLEOTIDE SEQUENCE</scope>
</reference>
<proteinExistence type="predicted"/>
<evidence type="ECO:0000256" key="1">
    <source>
        <dbReference type="SAM" id="MobiDB-lite"/>
    </source>
</evidence>
<evidence type="ECO:0000313" key="2">
    <source>
        <dbReference type="EMBL" id="GJT08801.1"/>
    </source>
</evidence>
<keyword evidence="3" id="KW-1185">Reference proteome</keyword>
<feature type="region of interest" description="Disordered" evidence="1">
    <location>
        <begin position="77"/>
        <end position="109"/>
    </location>
</feature>
<name>A0ABQ5B2H3_9ASTR</name>
<sequence>MPLIPDLSFTGLDEFVNKPVVENRKSDEEVSKVVRKSDDSPIIEDWVSDSEEENVSQTKTEKKTVKPSIAKIEFVKPKQQEKTARKTVKQVEKHRQNTHSPRGNQRNWNNMMSQKLGSNFEMFNKACYVCGSFDHLQVDCNYHQKQFQNQRMVKPVWNNAQRVNHQNFAKKTHPCAKKNLVPRAVLMKSGLVSVNTARQVNTAHSKTTVNAARPMSYLSKTAHSTVKRPIHKNTTFKNSNIDQRVNTVSGKKFNTTRPKAVVNAVKRNSFNVVKASACWVWKPMTKVLDHVSKHNIASITLKKFDYIDEQGIFKSLMA</sequence>
<dbReference type="Proteomes" id="UP001151760">
    <property type="component" value="Unassembled WGS sequence"/>
</dbReference>
<organism evidence="2 3">
    <name type="scientific">Tanacetum coccineum</name>
    <dbReference type="NCBI Taxonomy" id="301880"/>
    <lineage>
        <taxon>Eukaryota</taxon>
        <taxon>Viridiplantae</taxon>
        <taxon>Streptophyta</taxon>
        <taxon>Embryophyta</taxon>
        <taxon>Tracheophyta</taxon>
        <taxon>Spermatophyta</taxon>
        <taxon>Magnoliopsida</taxon>
        <taxon>eudicotyledons</taxon>
        <taxon>Gunneridae</taxon>
        <taxon>Pentapetalae</taxon>
        <taxon>asterids</taxon>
        <taxon>campanulids</taxon>
        <taxon>Asterales</taxon>
        <taxon>Asteraceae</taxon>
        <taxon>Asteroideae</taxon>
        <taxon>Anthemideae</taxon>
        <taxon>Anthemidinae</taxon>
        <taxon>Tanacetum</taxon>
    </lineage>
</organism>
<protein>
    <submittedName>
        <fullName evidence="2">Uncharacterized protein</fullName>
    </submittedName>
</protein>
<reference evidence="2" key="2">
    <citation type="submission" date="2022-01" db="EMBL/GenBank/DDBJ databases">
        <authorList>
            <person name="Yamashiro T."/>
            <person name="Shiraishi A."/>
            <person name="Satake H."/>
            <person name="Nakayama K."/>
        </authorList>
    </citation>
    <scope>NUCLEOTIDE SEQUENCE</scope>
</reference>
<feature type="compositionally biased region" description="Basic and acidic residues" evidence="1">
    <location>
        <begin position="77"/>
        <end position="95"/>
    </location>
</feature>